<evidence type="ECO:0000313" key="2">
    <source>
        <dbReference type="EMBL" id="CCZ87330.1"/>
    </source>
</evidence>
<name>R5VA98_9BACT</name>
<protein>
    <recommendedName>
        <fullName evidence="1">Glycosyltransferase 2-like domain-containing protein</fullName>
    </recommendedName>
</protein>
<dbReference type="Gene3D" id="3.90.550.10">
    <property type="entry name" value="Spore Coat Polysaccharide Biosynthesis Protein SpsA, Chain A"/>
    <property type="match status" value="1"/>
</dbReference>
<dbReference type="InterPro" id="IPR001173">
    <property type="entry name" value="Glyco_trans_2-like"/>
</dbReference>
<sequence>MMNTYAPILLFVYNRPEHVRRNIQALLKNELAAESELFIYSDAAKDENSQTAVEEVRAFIRSIQGFKKITITERAENWGLARSIIDGVTTLINRYGRVIVLEDDLVVAPHFLQFMNDALETYRDEERVGHIQACDFTHDPSLPDTFLVKWTGSWGWATWDRAWKHFNADGKALLTELESRKLTYTFDFNGKYGYTRMLRRQIEGKNNSWAIRWNASLFLKDILSLNVGKSLVQNEGFDGSGTNCGGGGLYASELYMERLPVKKISPIEENIQARNAYVRYYARTNSFMAKAIRRIKRTLKGDFGA</sequence>
<reference evidence="2" key="1">
    <citation type="submission" date="2012-11" db="EMBL/GenBank/DDBJ databases">
        <title>Dependencies among metagenomic species, viruses, plasmids and units of genetic variation.</title>
        <authorList>
            <person name="Nielsen H.B."/>
            <person name="Almeida M."/>
            <person name="Juncker A.S."/>
            <person name="Rasmussen S."/>
            <person name="Li J."/>
            <person name="Sunagawa S."/>
            <person name="Plichta D."/>
            <person name="Gautier L."/>
            <person name="Le Chatelier E."/>
            <person name="Peletier E."/>
            <person name="Bonde I."/>
            <person name="Nielsen T."/>
            <person name="Manichanh C."/>
            <person name="Arumugam M."/>
            <person name="Batto J."/>
            <person name="Santos M.B.Q.D."/>
            <person name="Blom N."/>
            <person name="Borruel N."/>
            <person name="Burgdorf K.S."/>
            <person name="Boumezbeur F."/>
            <person name="Casellas F."/>
            <person name="Dore J."/>
            <person name="Guarner F."/>
            <person name="Hansen T."/>
            <person name="Hildebrand F."/>
            <person name="Kaas R.S."/>
            <person name="Kennedy S."/>
            <person name="Kristiansen K."/>
            <person name="Kultima J.R."/>
            <person name="Leonard P."/>
            <person name="Levenez F."/>
            <person name="Lund O."/>
            <person name="Moumen B."/>
            <person name="Le Paslier D."/>
            <person name="Pons N."/>
            <person name="Pedersen O."/>
            <person name="Prifti E."/>
            <person name="Qin J."/>
            <person name="Raes J."/>
            <person name="Tap J."/>
            <person name="Tims S."/>
            <person name="Ussery D.W."/>
            <person name="Yamada T."/>
            <person name="MetaHit consortium"/>
            <person name="Renault P."/>
            <person name="Sicheritz-Ponten T."/>
            <person name="Bork P."/>
            <person name="Wang J."/>
            <person name="Brunak S."/>
            <person name="Ehrlich S.D."/>
        </authorList>
    </citation>
    <scope>NUCLEOTIDE SEQUENCE [LARGE SCALE GENOMIC DNA]</scope>
</reference>
<evidence type="ECO:0000259" key="1">
    <source>
        <dbReference type="Pfam" id="PF00535"/>
    </source>
</evidence>
<proteinExistence type="predicted"/>
<evidence type="ECO:0000313" key="3">
    <source>
        <dbReference type="Proteomes" id="UP000018372"/>
    </source>
</evidence>
<dbReference type="Proteomes" id="UP000018372">
    <property type="component" value="Unassembled WGS sequence"/>
</dbReference>
<dbReference type="Pfam" id="PF00535">
    <property type="entry name" value="Glycos_transf_2"/>
    <property type="match status" value="1"/>
</dbReference>
<dbReference type="SUPFAM" id="SSF53448">
    <property type="entry name" value="Nucleotide-diphospho-sugar transferases"/>
    <property type="match status" value="1"/>
</dbReference>
<comment type="caution">
    <text evidence="2">The sequence shown here is derived from an EMBL/GenBank/DDBJ whole genome shotgun (WGS) entry which is preliminary data.</text>
</comment>
<dbReference type="AlphaFoldDB" id="R5VA98"/>
<gene>
    <name evidence="2" type="ORF">BN536_02107</name>
</gene>
<feature type="domain" description="Glycosyltransferase 2-like" evidence="1">
    <location>
        <begin position="10"/>
        <end position="123"/>
    </location>
</feature>
<dbReference type="InterPro" id="IPR029044">
    <property type="entry name" value="Nucleotide-diphossugar_trans"/>
</dbReference>
<dbReference type="EMBL" id="CBAT010000136">
    <property type="protein sequence ID" value="CCZ87330.1"/>
    <property type="molecule type" value="Genomic_DNA"/>
</dbReference>
<accession>R5VA98</accession>
<organism evidence="2 3">
    <name type="scientific">Phocaeicola plebeius CAG:211</name>
    <dbReference type="NCBI Taxonomy" id="1263052"/>
    <lineage>
        <taxon>Bacteria</taxon>
        <taxon>Pseudomonadati</taxon>
        <taxon>Bacteroidota</taxon>
        <taxon>Bacteroidia</taxon>
        <taxon>Bacteroidales</taxon>
        <taxon>Bacteroidaceae</taxon>
        <taxon>Phocaeicola</taxon>
    </lineage>
</organism>